<evidence type="ECO:0000313" key="1">
    <source>
        <dbReference type="EMBL" id="ESA22352.1"/>
    </source>
</evidence>
<reference evidence="1" key="1">
    <citation type="submission" date="2013-07" db="EMBL/GenBank/DDBJ databases">
        <title>The genome of an arbuscular mycorrhizal fungus provides insights into the evolution of the oldest plant symbiosis.</title>
        <authorList>
            <consortium name="DOE Joint Genome Institute"/>
            <person name="Tisserant E."/>
            <person name="Malbreil M."/>
            <person name="Kuo A."/>
            <person name="Kohler A."/>
            <person name="Symeonidi A."/>
            <person name="Balestrini R."/>
            <person name="Charron P."/>
            <person name="Duensing N."/>
            <person name="Frei-dit-Frey N."/>
            <person name="Gianinazzi-Pearson V."/>
            <person name="Gilbert B."/>
            <person name="Handa Y."/>
            <person name="Hijri M."/>
            <person name="Kaul R."/>
            <person name="Kawaguchi M."/>
            <person name="Krajinski F."/>
            <person name="Lammers P."/>
            <person name="Lapierre D."/>
            <person name="Masclaux F.G."/>
            <person name="Murat C."/>
            <person name="Morin E."/>
            <person name="Ndikumana S."/>
            <person name="Pagni M."/>
            <person name="Petitpierre D."/>
            <person name="Requena N."/>
            <person name="Rosikiewicz P."/>
            <person name="Riley R."/>
            <person name="Saito K."/>
            <person name="San Clemente H."/>
            <person name="Shapiro H."/>
            <person name="van Tuinen D."/>
            <person name="Becard G."/>
            <person name="Bonfante P."/>
            <person name="Paszkowski U."/>
            <person name="Shachar-Hill Y."/>
            <person name="Young J.P."/>
            <person name="Sanders I.R."/>
            <person name="Henrissat B."/>
            <person name="Rensing S.A."/>
            <person name="Grigoriev I.V."/>
            <person name="Corradi N."/>
            <person name="Roux C."/>
            <person name="Martin F."/>
        </authorList>
    </citation>
    <scope>NUCLEOTIDE SEQUENCE</scope>
    <source>
        <strain evidence="1">DAOM 197198</strain>
    </source>
</reference>
<name>U9URK4_RHIID</name>
<protein>
    <submittedName>
        <fullName evidence="1">Uncharacterized protein</fullName>
    </submittedName>
</protein>
<dbReference type="AlphaFoldDB" id="U9URK4"/>
<gene>
    <name evidence="1" type="ORF">GLOINDRAFT_83088</name>
</gene>
<dbReference type="EMBL" id="KI275663">
    <property type="protein sequence ID" value="ESA22352.1"/>
    <property type="molecule type" value="Genomic_DNA"/>
</dbReference>
<proteinExistence type="predicted"/>
<accession>U9URK4</accession>
<organism evidence="1">
    <name type="scientific">Rhizophagus irregularis (strain DAOM 181602 / DAOM 197198 / MUCL 43194)</name>
    <name type="common">Arbuscular mycorrhizal fungus</name>
    <name type="synonym">Glomus intraradices</name>
    <dbReference type="NCBI Taxonomy" id="747089"/>
    <lineage>
        <taxon>Eukaryota</taxon>
        <taxon>Fungi</taxon>
        <taxon>Fungi incertae sedis</taxon>
        <taxon>Mucoromycota</taxon>
        <taxon>Glomeromycotina</taxon>
        <taxon>Glomeromycetes</taxon>
        <taxon>Glomerales</taxon>
        <taxon>Glomeraceae</taxon>
        <taxon>Rhizophagus</taxon>
    </lineage>
</organism>
<dbReference type="HOGENOM" id="CLU_1928681_0_0_1"/>
<sequence>MFIQRLFEAYFSTVAFIAVIVGYLRYRTSLSTSILLSVYQPGLVFQKYPETTLSCLETCEFTVDIQGILRICCLLKFCSAVDFRRIPTRHGHFVFSKSTQKIAYTLSMVLYLSHSFVHHKGKRNGYFRRIC</sequence>